<protein>
    <recommendedName>
        <fullName evidence="1">Tn3 transposase DDE domain-containing protein</fullName>
    </recommendedName>
</protein>
<dbReference type="AlphaFoldDB" id="A0A5Y3IC06"/>
<gene>
    <name evidence="2" type="ORF">RU16_24015</name>
</gene>
<dbReference type="EMBL" id="AAITFY010000039">
    <property type="protein sequence ID" value="ECH8334007.1"/>
    <property type="molecule type" value="Genomic_DNA"/>
</dbReference>
<sequence>MSFDIWYRNTSAVKHGAITGEMHSINKANFAILHWFGLRFEPHFTDLSRQLAGRKQITTSLKMPCGWSVWVVKTGCSSVLTMVVSGEHCCTA</sequence>
<dbReference type="GO" id="GO:0004803">
    <property type="term" value="F:transposase activity"/>
    <property type="evidence" value="ECO:0007669"/>
    <property type="project" value="InterPro"/>
</dbReference>
<proteinExistence type="predicted"/>
<dbReference type="Pfam" id="PF01526">
    <property type="entry name" value="DDE_Tnp_Tn3"/>
    <property type="match status" value="1"/>
</dbReference>
<organism evidence="2">
    <name type="scientific">Salmonella enterica I</name>
    <dbReference type="NCBI Taxonomy" id="59201"/>
    <lineage>
        <taxon>Bacteria</taxon>
        <taxon>Pseudomonadati</taxon>
        <taxon>Pseudomonadota</taxon>
        <taxon>Gammaproteobacteria</taxon>
        <taxon>Enterobacterales</taxon>
        <taxon>Enterobacteriaceae</taxon>
        <taxon>Salmonella</taxon>
    </lineage>
</organism>
<dbReference type="InterPro" id="IPR002513">
    <property type="entry name" value="Tn3_Tnp_DDE_dom"/>
</dbReference>
<dbReference type="GO" id="GO:0006313">
    <property type="term" value="P:DNA transposition"/>
    <property type="evidence" value="ECO:0007669"/>
    <property type="project" value="InterPro"/>
</dbReference>
<comment type="caution">
    <text evidence="2">The sequence shown here is derived from an EMBL/GenBank/DDBJ whole genome shotgun (WGS) entry which is preliminary data.</text>
</comment>
<feature type="domain" description="Tn3 transposase DDE" evidence="1">
    <location>
        <begin position="3"/>
        <end position="50"/>
    </location>
</feature>
<accession>A0A5Y3IC06</accession>
<name>A0A5Y3IC06_SALET</name>
<evidence type="ECO:0000313" key="2">
    <source>
        <dbReference type="EMBL" id="ECH8334007.1"/>
    </source>
</evidence>
<evidence type="ECO:0000259" key="1">
    <source>
        <dbReference type="Pfam" id="PF01526"/>
    </source>
</evidence>
<reference evidence="2" key="1">
    <citation type="submission" date="2018-08" db="EMBL/GenBank/DDBJ databases">
        <authorList>
            <consortium name="GenomeTrakr network: Whole genome sequencing for foodborne pathogen traceback"/>
        </authorList>
    </citation>
    <scope>NUCLEOTIDE SEQUENCE</scope>
    <source>
        <strain evidence="2">FDA00003824</strain>
    </source>
</reference>